<evidence type="ECO:0000313" key="1">
    <source>
        <dbReference type="EMBL" id="KAF9536657.1"/>
    </source>
</evidence>
<feature type="non-terminal residue" evidence="1">
    <location>
        <position position="1"/>
    </location>
</feature>
<gene>
    <name evidence="1" type="ORF">EC957_010176</name>
</gene>
<dbReference type="AlphaFoldDB" id="A0A9P6EWJ2"/>
<accession>A0A9P6EWJ2</accession>
<comment type="caution">
    <text evidence="1">The sequence shown here is derived from an EMBL/GenBank/DDBJ whole genome shotgun (WGS) entry which is preliminary data.</text>
</comment>
<name>A0A9P6EWJ2_9FUNG</name>
<sequence length="316" mass="36363">YGSLSPAFTLASFKFLEGVYDVLHEHQEQFQDFLDWVPTILHKYYPDLAAQLQHELDHNTGECLATILPSIDMTIPAISCFVKERWLDQPSMDACFDAFDGLYNTNANIFIFTIDLSTLVSSDDDTSEWSAFHNRIFDVKSLTDIIGALPMRVEECKDNKGCGCHKRGGCKKNEYRCECDDHCVCNQRDGCEHYDPCDCLPDHWTYFRLDLRRSVFFFGDSLDNDLPKARIARVKKFIAMAIQPPGDNTIDPDTRWLTKIHDMPEQPQYSGSCGVIVLNTIQHALDPLTPIWTPENNQEHRAHMLELAYRRKEMLI</sequence>
<reference evidence="1" key="1">
    <citation type="journal article" date="2020" name="Fungal Divers.">
        <title>Resolving the Mortierellaceae phylogeny through synthesis of multi-gene phylogenetics and phylogenomics.</title>
        <authorList>
            <person name="Vandepol N."/>
            <person name="Liber J."/>
            <person name="Desiro A."/>
            <person name="Na H."/>
            <person name="Kennedy M."/>
            <person name="Barry K."/>
            <person name="Grigoriev I.V."/>
            <person name="Miller A.N."/>
            <person name="O'Donnell K."/>
            <person name="Stajich J.E."/>
            <person name="Bonito G."/>
        </authorList>
    </citation>
    <scope>NUCLEOTIDE SEQUENCE</scope>
    <source>
        <strain evidence="1">NRRL 2591</strain>
    </source>
</reference>
<dbReference type="Gene3D" id="3.40.395.10">
    <property type="entry name" value="Adenoviral Proteinase, Chain A"/>
    <property type="match status" value="1"/>
</dbReference>
<evidence type="ECO:0000313" key="2">
    <source>
        <dbReference type="Proteomes" id="UP000723463"/>
    </source>
</evidence>
<dbReference type="Proteomes" id="UP000723463">
    <property type="component" value="Unassembled WGS sequence"/>
</dbReference>
<proteinExistence type="predicted"/>
<keyword evidence="2" id="KW-1185">Reference proteome</keyword>
<dbReference type="SUPFAM" id="SSF54001">
    <property type="entry name" value="Cysteine proteinases"/>
    <property type="match status" value="1"/>
</dbReference>
<organism evidence="1 2">
    <name type="scientific">Mortierella hygrophila</name>
    <dbReference type="NCBI Taxonomy" id="979708"/>
    <lineage>
        <taxon>Eukaryota</taxon>
        <taxon>Fungi</taxon>
        <taxon>Fungi incertae sedis</taxon>
        <taxon>Mucoromycota</taxon>
        <taxon>Mortierellomycotina</taxon>
        <taxon>Mortierellomycetes</taxon>
        <taxon>Mortierellales</taxon>
        <taxon>Mortierellaceae</taxon>
        <taxon>Mortierella</taxon>
    </lineage>
</organism>
<dbReference type="InterPro" id="IPR038765">
    <property type="entry name" value="Papain-like_cys_pep_sf"/>
</dbReference>
<dbReference type="EMBL" id="JAAAXW010000605">
    <property type="protein sequence ID" value="KAF9536657.1"/>
    <property type="molecule type" value="Genomic_DNA"/>
</dbReference>
<protein>
    <submittedName>
        <fullName evidence="1">Uncharacterized protein</fullName>
    </submittedName>
</protein>